<keyword evidence="1" id="KW-0472">Membrane</keyword>
<reference evidence="2 3" key="1">
    <citation type="submission" date="2019-11" db="EMBL/GenBank/DDBJ databases">
        <title>Paenibacillus monticola sp. nov., a novel PGPR strain isolated from mountain sample in China.</title>
        <authorList>
            <person name="Zhao Q."/>
            <person name="Li H.-P."/>
            <person name="Zhang J.-L."/>
        </authorList>
    </citation>
    <scope>NUCLEOTIDE SEQUENCE [LARGE SCALE GENOMIC DNA]</scope>
    <source>
        <strain evidence="2 3">LC-T2</strain>
    </source>
</reference>
<protein>
    <submittedName>
        <fullName evidence="2">Uncharacterized protein</fullName>
    </submittedName>
</protein>
<sequence length="191" mass="22255">MFKNEFAIGLKVKTIMELGELKRKLSERSISELRTLKANARALSEWNKILTVFLAVVCIVSTLLLGIITNIKQNESAIKSSTIDSLQTMKIADIEQIKEIDDTTKQTLKQMITESTEKSKLKLWEKNDKFMKIAMIPIIILIIFFIYFIFASRRSLYLNNIIQEIIEEKMAQIDKSFRTRGDRLERKYIRS</sequence>
<dbReference type="Proteomes" id="UP000463051">
    <property type="component" value="Unassembled WGS sequence"/>
</dbReference>
<feature type="transmembrane region" description="Helical" evidence="1">
    <location>
        <begin position="49"/>
        <end position="71"/>
    </location>
</feature>
<keyword evidence="1" id="KW-0812">Transmembrane</keyword>
<gene>
    <name evidence="2" type="ORF">GJB61_05300</name>
</gene>
<evidence type="ECO:0000256" key="1">
    <source>
        <dbReference type="SAM" id="Phobius"/>
    </source>
</evidence>
<keyword evidence="1" id="KW-1133">Transmembrane helix</keyword>
<evidence type="ECO:0000313" key="3">
    <source>
        <dbReference type="Proteomes" id="UP000463051"/>
    </source>
</evidence>
<comment type="caution">
    <text evidence="2">The sequence shown here is derived from an EMBL/GenBank/DDBJ whole genome shotgun (WGS) entry which is preliminary data.</text>
</comment>
<evidence type="ECO:0000313" key="2">
    <source>
        <dbReference type="EMBL" id="MRN52409.1"/>
    </source>
</evidence>
<dbReference type="RefSeq" id="WP_154117436.1">
    <property type="nucleotide sequence ID" value="NZ_WJXB01000002.1"/>
</dbReference>
<dbReference type="EMBL" id="WJXB01000002">
    <property type="protein sequence ID" value="MRN52409.1"/>
    <property type="molecule type" value="Genomic_DNA"/>
</dbReference>
<organism evidence="2 3">
    <name type="scientific">Paenibacillus monticola</name>
    <dbReference type="NCBI Taxonomy" id="2666075"/>
    <lineage>
        <taxon>Bacteria</taxon>
        <taxon>Bacillati</taxon>
        <taxon>Bacillota</taxon>
        <taxon>Bacilli</taxon>
        <taxon>Bacillales</taxon>
        <taxon>Paenibacillaceae</taxon>
        <taxon>Paenibacillus</taxon>
    </lineage>
</organism>
<proteinExistence type="predicted"/>
<keyword evidence="3" id="KW-1185">Reference proteome</keyword>
<dbReference type="AlphaFoldDB" id="A0A7X2H2H9"/>
<name>A0A7X2H2H9_9BACL</name>
<feature type="transmembrane region" description="Helical" evidence="1">
    <location>
        <begin position="130"/>
        <end position="150"/>
    </location>
</feature>
<accession>A0A7X2H2H9</accession>